<accession>A0ABU8W1P7</accession>
<dbReference type="EMBL" id="JBBKZV010000010">
    <property type="protein sequence ID" value="MEJ8823937.1"/>
    <property type="molecule type" value="Genomic_DNA"/>
</dbReference>
<dbReference type="SUPFAM" id="SSF103473">
    <property type="entry name" value="MFS general substrate transporter"/>
    <property type="match status" value="1"/>
</dbReference>
<dbReference type="Gene3D" id="1.20.1250.20">
    <property type="entry name" value="MFS general substrate transporter like domains"/>
    <property type="match status" value="1"/>
</dbReference>
<dbReference type="Pfam" id="PF07690">
    <property type="entry name" value="MFS_1"/>
    <property type="match status" value="1"/>
</dbReference>
<evidence type="ECO:0000256" key="3">
    <source>
        <dbReference type="ARBA" id="ARBA00022475"/>
    </source>
</evidence>
<feature type="transmembrane region" description="Helical" evidence="7">
    <location>
        <begin position="431"/>
        <end position="453"/>
    </location>
</feature>
<proteinExistence type="predicted"/>
<feature type="transmembrane region" description="Helical" evidence="7">
    <location>
        <begin position="136"/>
        <end position="158"/>
    </location>
</feature>
<feature type="transmembrane region" description="Helical" evidence="7">
    <location>
        <begin position="296"/>
        <end position="315"/>
    </location>
</feature>
<dbReference type="NCBIfam" id="TIGR00711">
    <property type="entry name" value="efflux_EmrB"/>
    <property type="match status" value="1"/>
</dbReference>
<feature type="transmembrane region" description="Helical" evidence="7">
    <location>
        <begin position="12"/>
        <end position="34"/>
    </location>
</feature>
<feature type="domain" description="Major facilitator superfamily (MFS) profile" evidence="8">
    <location>
        <begin position="12"/>
        <end position="460"/>
    </location>
</feature>
<sequence length="473" mass="49771">MNSAEISTSKSLLWLVAVGFFMQTLDATIINTALPAMAASLGESPLRMQSVIVAYALTMAMLIPASGWIADRFGARRVFFLAIVLFVVGSIACASSHGLGQLVAARVLQGAGGAMLLPVGRLALLRSVPRSEFVHAMSFVAIPGLIGPLLGPTLGGWLVQYASWHWIFLINVPVGLAGCIATLKIMPELRATALARFDGAGYALLAFGMVAVSLALDGVSELGLPRVGVLVLMVFGFASLVAYWAHAARRPDPLFSPAMLRIPTYSVGLAGNLFSRLGSGCMPFLVPLLLQVSMGYSPLHAGLTMLPIAMAGMAMKRFAPPLIKRHGYRRVLVVNTVLVGGSMATFALAAPGQPLALLLLQLLVFGAVNSLQFTAMNTVTLRDLTPDMASSGNSLFSMVQMLAMSLAVAAASTVLAGFTELFGKAEPVDTLHAFQATFAGMGLVTIASALIFWHLPHQALLVQPEQPEVSGQG</sequence>
<comment type="subcellular location">
    <subcellularLocation>
        <location evidence="1">Cell membrane</location>
        <topology evidence="1">Multi-pass membrane protein</topology>
    </subcellularLocation>
</comment>
<organism evidence="9 10">
    <name type="scientific">Variovorax humicola</name>
    <dbReference type="NCBI Taxonomy" id="1769758"/>
    <lineage>
        <taxon>Bacteria</taxon>
        <taxon>Pseudomonadati</taxon>
        <taxon>Pseudomonadota</taxon>
        <taxon>Betaproteobacteria</taxon>
        <taxon>Burkholderiales</taxon>
        <taxon>Comamonadaceae</taxon>
        <taxon>Variovorax</taxon>
    </lineage>
</organism>
<keyword evidence="10" id="KW-1185">Reference proteome</keyword>
<feature type="transmembrane region" description="Helical" evidence="7">
    <location>
        <begin position="395"/>
        <end position="419"/>
    </location>
</feature>
<evidence type="ECO:0000313" key="9">
    <source>
        <dbReference type="EMBL" id="MEJ8823937.1"/>
    </source>
</evidence>
<feature type="transmembrane region" description="Helical" evidence="7">
    <location>
        <begin position="103"/>
        <end position="124"/>
    </location>
</feature>
<evidence type="ECO:0000313" key="10">
    <source>
        <dbReference type="Proteomes" id="UP001363010"/>
    </source>
</evidence>
<name>A0ABU8W1P7_9BURK</name>
<evidence type="ECO:0000256" key="5">
    <source>
        <dbReference type="ARBA" id="ARBA00022989"/>
    </source>
</evidence>
<dbReference type="PANTHER" id="PTHR42718:SF46">
    <property type="entry name" value="BLR6921 PROTEIN"/>
    <property type="match status" value="1"/>
</dbReference>
<dbReference type="RefSeq" id="WP_340364965.1">
    <property type="nucleotide sequence ID" value="NZ_JBBKZV010000010.1"/>
</dbReference>
<feature type="transmembrane region" description="Helical" evidence="7">
    <location>
        <begin position="227"/>
        <end position="246"/>
    </location>
</feature>
<feature type="transmembrane region" description="Helical" evidence="7">
    <location>
        <begin position="195"/>
        <end position="215"/>
    </location>
</feature>
<dbReference type="NCBIfam" id="NF007799">
    <property type="entry name" value="PRK10504.1"/>
    <property type="match status" value="1"/>
</dbReference>
<dbReference type="PROSITE" id="PS50850">
    <property type="entry name" value="MFS"/>
    <property type="match status" value="1"/>
</dbReference>
<dbReference type="InterPro" id="IPR004638">
    <property type="entry name" value="EmrB-like"/>
</dbReference>
<keyword evidence="2" id="KW-0813">Transport</keyword>
<evidence type="ECO:0000259" key="8">
    <source>
        <dbReference type="PROSITE" id="PS50850"/>
    </source>
</evidence>
<keyword evidence="6 7" id="KW-0472">Membrane</keyword>
<keyword evidence="3" id="KW-1003">Cell membrane</keyword>
<keyword evidence="5 7" id="KW-1133">Transmembrane helix</keyword>
<comment type="caution">
    <text evidence="9">The sequence shown here is derived from an EMBL/GenBank/DDBJ whole genome shotgun (WGS) entry which is preliminary data.</text>
</comment>
<evidence type="ECO:0000256" key="2">
    <source>
        <dbReference type="ARBA" id="ARBA00022448"/>
    </source>
</evidence>
<feature type="transmembrane region" description="Helical" evidence="7">
    <location>
        <begin position="46"/>
        <end position="66"/>
    </location>
</feature>
<protein>
    <submittedName>
        <fullName evidence="9">Multidrug transporter subunit MdtD</fullName>
    </submittedName>
</protein>
<evidence type="ECO:0000256" key="6">
    <source>
        <dbReference type="ARBA" id="ARBA00023136"/>
    </source>
</evidence>
<evidence type="ECO:0000256" key="4">
    <source>
        <dbReference type="ARBA" id="ARBA00022692"/>
    </source>
</evidence>
<reference evidence="9 10" key="1">
    <citation type="submission" date="2024-03" db="EMBL/GenBank/DDBJ databases">
        <title>Novel species of the genus Variovorax.</title>
        <authorList>
            <person name="Liu Q."/>
            <person name="Xin Y.-H."/>
        </authorList>
    </citation>
    <scope>NUCLEOTIDE SEQUENCE [LARGE SCALE GENOMIC DNA]</scope>
    <source>
        <strain evidence="9 10">KACC 18501</strain>
    </source>
</reference>
<feature type="transmembrane region" description="Helical" evidence="7">
    <location>
        <begin position="78"/>
        <end position="97"/>
    </location>
</feature>
<dbReference type="InterPro" id="IPR020846">
    <property type="entry name" value="MFS_dom"/>
</dbReference>
<evidence type="ECO:0000256" key="1">
    <source>
        <dbReference type="ARBA" id="ARBA00004651"/>
    </source>
</evidence>
<dbReference type="InterPro" id="IPR011701">
    <property type="entry name" value="MFS"/>
</dbReference>
<dbReference type="InterPro" id="IPR036259">
    <property type="entry name" value="MFS_trans_sf"/>
</dbReference>
<dbReference type="PANTHER" id="PTHR42718">
    <property type="entry name" value="MAJOR FACILITATOR SUPERFAMILY MULTIDRUG TRANSPORTER MFSC"/>
    <property type="match status" value="1"/>
</dbReference>
<feature type="transmembrane region" description="Helical" evidence="7">
    <location>
        <begin position="327"/>
        <end position="349"/>
    </location>
</feature>
<dbReference type="Proteomes" id="UP001363010">
    <property type="component" value="Unassembled WGS sequence"/>
</dbReference>
<gene>
    <name evidence="9" type="primary">mdtD</name>
    <name evidence="9" type="ORF">WKW80_18220</name>
</gene>
<dbReference type="CDD" id="cd17503">
    <property type="entry name" value="MFS_LmrB_MDR_like"/>
    <property type="match status" value="1"/>
</dbReference>
<dbReference type="Gene3D" id="1.20.1720.10">
    <property type="entry name" value="Multidrug resistance protein D"/>
    <property type="match status" value="1"/>
</dbReference>
<keyword evidence="4 7" id="KW-0812">Transmembrane</keyword>
<feature type="transmembrane region" description="Helical" evidence="7">
    <location>
        <begin position="355"/>
        <end position="374"/>
    </location>
</feature>
<feature type="transmembrane region" description="Helical" evidence="7">
    <location>
        <begin position="164"/>
        <end position="183"/>
    </location>
</feature>
<evidence type="ECO:0000256" key="7">
    <source>
        <dbReference type="SAM" id="Phobius"/>
    </source>
</evidence>